<evidence type="ECO:0000313" key="3">
    <source>
        <dbReference type="Proteomes" id="UP000007076"/>
    </source>
</evidence>
<name>E4NA52_KITSK</name>
<organism evidence="2 3">
    <name type="scientific">Kitasatospora setae (strain ATCC 33774 / DSM 43861 / JCM 3304 / KCC A-0304 / NBRC 14216 / KM-6054)</name>
    <name type="common">Streptomyces setae</name>
    <dbReference type="NCBI Taxonomy" id="452652"/>
    <lineage>
        <taxon>Bacteria</taxon>
        <taxon>Bacillati</taxon>
        <taxon>Actinomycetota</taxon>
        <taxon>Actinomycetes</taxon>
        <taxon>Kitasatosporales</taxon>
        <taxon>Streptomycetaceae</taxon>
        <taxon>Kitasatospora</taxon>
    </lineage>
</organism>
<accession>E4NA52</accession>
<dbReference type="AlphaFoldDB" id="E4NA52"/>
<proteinExistence type="predicted"/>
<sequence>MLFLDGVFGPGIFHNVSFGAAVPAGTSEEAVRTAIAALTSRHDGLLSRSVGSSPFLQAVSRETVEPVSRGLSGNSLEAEFDRLRSDLHNIPLAPSRARFDIIKNDAGDPLQVLGTVDHLVADGYSGGLLGNDLSALLAGRPTESTGSFPEIALARAVGDREAAAEIAHWRRAAAGTRPLAGIVRRAGPRAAWVRAQVDREVPGGEAHRRLRELVQACRATPFAVLAAVTAVAVWRRSGRSAFLLHTPVSTRRDAVERATAGNFVMDRPIPCRIDPGEPLSALVGRVQAAVWRAARYARLSVPELLCAVPEYGAALLEDGADYLQLHVDVQSADATGVLSSPGGSTGVRTLGPFAPAHDLTVTTLRFRFSESRLFTRVFSGGSPDGIRDAEELCADALAVFDAIAQPGDTARELADRLDRAEVPNPV</sequence>
<dbReference type="eggNOG" id="COG1020">
    <property type="taxonomic scope" value="Bacteria"/>
</dbReference>
<gene>
    <name evidence="2" type="ordered locus">KSE_22630</name>
</gene>
<evidence type="ECO:0000259" key="1">
    <source>
        <dbReference type="Pfam" id="PF00668"/>
    </source>
</evidence>
<dbReference type="KEGG" id="ksk:KSE_22630"/>
<dbReference type="Proteomes" id="UP000007076">
    <property type="component" value="Chromosome"/>
</dbReference>
<reference evidence="2 3" key="1">
    <citation type="journal article" date="2010" name="DNA Res.">
        <title>Genome sequence of Kitasatospora setae NBRC 14216T: an evolutionary snapshot of the family Streptomycetaceae.</title>
        <authorList>
            <person name="Ichikawa N."/>
            <person name="Oguchi A."/>
            <person name="Ikeda H."/>
            <person name="Ishikawa J."/>
            <person name="Kitani S."/>
            <person name="Watanabe Y."/>
            <person name="Nakamura S."/>
            <person name="Katano Y."/>
            <person name="Kishi E."/>
            <person name="Sasagawa M."/>
            <person name="Ankai A."/>
            <person name="Fukui S."/>
            <person name="Hashimoto Y."/>
            <person name="Kamata S."/>
            <person name="Otoguro M."/>
            <person name="Tanikawa S."/>
            <person name="Nihira T."/>
            <person name="Horinouchi S."/>
            <person name="Ohnishi Y."/>
            <person name="Hayakawa M."/>
            <person name="Kuzuyama T."/>
            <person name="Arisawa A."/>
            <person name="Nomoto F."/>
            <person name="Miura H."/>
            <person name="Takahashi Y."/>
            <person name="Fujita N."/>
        </authorList>
    </citation>
    <scope>NUCLEOTIDE SEQUENCE [LARGE SCALE GENOMIC DNA]</scope>
    <source>
        <strain evidence="3">ATCC 33774 / DSM 43861 / JCM 3304 / KCC A-0304 / NBRC 14216 / KM-6054</strain>
    </source>
</reference>
<dbReference type="Pfam" id="PF00668">
    <property type="entry name" value="Condensation"/>
    <property type="match status" value="1"/>
</dbReference>
<dbReference type="EMBL" id="AP010968">
    <property type="protein sequence ID" value="BAJ28083.1"/>
    <property type="molecule type" value="Genomic_DNA"/>
</dbReference>
<evidence type="ECO:0000313" key="2">
    <source>
        <dbReference type="EMBL" id="BAJ28083.1"/>
    </source>
</evidence>
<protein>
    <submittedName>
        <fullName evidence="2">Putative non-ribosomal peptide synthetase condensation domain protein</fullName>
    </submittedName>
</protein>
<dbReference type="STRING" id="452652.KSE_22630"/>
<dbReference type="PATRIC" id="fig|452652.3.peg.2276"/>
<dbReference type="Gene3D" id="3.30.559.30">
    <property type="entry name" value="Nonribosomal peptide synthetase, condensation domain"/>
    <property type="match status" value="1"/>
</dbReference>
<dbReference type="Gene3D" id="3.30.559.10">
    <property type="entry name" value="Chloramphenicol acetyltransferase-like domain"/>
    <property type="match status" value="1"/>
</dbReference>
<dbReference type="SUPFAM" id="SSF52777">
    <property type="entry name" value="CoA-dependent acyltransferases"/>
    <property type="match status" value="2"/>
</dbReference>
<dbReference type="InterPro" id="IPR001242">
    <property type="entry name" value="Condensation_dom"/>
</dbReference>
<feature type="domain" description="Condensation" evidence="1">
    <location>
        <begin position="22"/>
        <end position="302"/>
    </location>
</feature>
<dbReference type="InterPro" id="IPR023213">
    <property type="entry name" value="CAT-like_dom_sf"/>
</dbReference>
<dbReference type="GO" id="GO:0008610">
    <property type="term" value="P:lipid biosynthetic process"/>
    <property type="evidence" value="ECO:0007669"/>
    <property type="project" value="UniProtKB-ARBA"/>
</dbReference>
<dbReference type="HOGENOM" id="CLU_643700_0_0_11"/>
<keyword evidence="3" id="KW-1185">Reference proteome</keyword>
<dbReference type="GO" id="GO:0003824">
    <property type="term" value="F:catalytic activity"/>
    <property type="evidence" value="ECO:0007669"/>
    <property type="project" value="InterPro"/>
</dbReference>